<evidence type="ECO:0000313" key="3">
    <source>
        <dbReference type="Proteomes" id="UP000611945"/>
    </source>
</evidence>
<gene>
    <name evidence="2" type="ORF">H9642_10750</name>
</gene>
<dbReference type="EMBL" id="JACSQG010000005">
    <property type="protein sequence ID" value="MBD7977666.1"/>
    <property type="molecule type" value="Genomic_DNA"/>
</dbReference>
<feature type="transmembrane region" description="Helical" evidence="1">
    <location>
        <begin position="16"/>
        <end position="33"/>
    </location>
</feature>
<accession>A0ABR8TPJ5</accession>
<keyword evidence="1" id="KW-1133">Transmembrane helix</keyword>
<dbReference type="Proteomes" id="UP000611945">
    <property type="component" value="Unassembled WGS sequence"/>
</dbReference>
<feature type="transmembrane region" description="Helical" evidence="1">
    <location>
        <begin position="39"/>
        <end position="59"/>
    </location>
</feature>
<keyword evidence="1" id="KW-0812">Transmembrane</keyword>
<dbReference type="RefSeq" id="WP_251836445.1">
    <property type="nucleotide sequence ID" value="NZ_JACSQG010000005.1"/>
</dbReference>
<comment type="caution">
    <text evidence="2">The sequence shown here is derived from an EMBL/GenBank/DDBJ whole genome shotgun (WGS) entry which is preliminary data.</text>
</comment>
<evidence type="ECO:0000313" key="2">
    <source>
        <dbReference type="EMBL" id="MBD7977666.1"/>
    </source>
</evidence>
<evidence type="ECO:0000256" key="1">
    <source>
        <dbReference type="SAM" id="Phobius"/>
    </source>
</evidence>
<keyword evidence="1" id="KW-0472">Membrane</keyword>
<organism evidence="2 3">
    <name type="scientific">Serpens gallinarum</name>
    <dbReference type="NCBI Taxonomy" id="2763075"/>
    <lineage>
        <taxon>Bacteria</taxon>
        <taxon>Pseudomonadati</taxon>
        <taxon>Pseudomonadota</taxon>
        <taxon>Gammaproteobacteria</taxon>
        <taxon>Pseudomonadales</taxon>
        <taxon>Pseudomonadaceae</taxon>
        <taxon>Pseudomonas</taxon>
    </lineage>
</organism>
<sequence length="100" mass="11480">MKPVPLHSPWRARRHRLYAIIMLSVVTLLVTQPQTSTGVIIALSTMPLAWLLMVFNRWWTGRFARSVLMHAAYLCLLVLFMGAAYHTVLLLQPYVGMHFS</sequence>
<keyword evidence="3" id="KW-1185">Reference proteome</keyword>
<proteinExistence type="predicted"/>
<name>A0ABR8TPJ5_9PSED</name>
<feature type="transmembrane region" description="Helical" evidence="1">
    <location>
        <begin position="71"/>
        <end position="95"/>
    </location>
</feature>
<reference evidence="2 3" key="1">
    <citation type="submission" date="2020-08" db="EMBL/GenBank/DDBJ databases">
        <title>A Genomic Blueprint of the Chicken Gut Microbiome.</title>
        <authorList>
            <person name="Gilroy R."/>
            <person name="Ravi A."/>
            <person name="Getino M."/>
            <person name="Pursley I."/>
            <person name="Horton D.L."/>
            <person name="Alikhan N.-F."/>
            <person name="Baker D."/>
            <person name="Gharbi K."/>
            <person name="Hall N."/>
            <person name="Watson M."/>
            <person name="Adriaenssens E.M."/>
            <person name="Foster-Nyarko E."/>
            <person name="Jarju S."/>
            <person name="Secka A."/>
            <person name="Antonio M."/>
            <person name="Oren A."/>
            <person name="Chaudhuri R."/>
            <person name="La Ragione R.M."/>
            <person name="Hildebrand F."/>
            <person name="Pallen M.J."/>
        </authorList>
    </citation>
    <scope>NUCLEOTIDE SEQUENCE [LARGE SCALE GENOMIC DNA]</scope>
    <source>
        <strain evidence="2 3">Sa2CUA2</strain>
    </source>
</reference>
<protein>
    <submittedName>
        <fullName evidence="2">Uncharacterized protein</fullName>
    </submittedName>
</protein>